<sequence length="51" mass="6342">TFPSFPSICYYNYQHPQAFPPIEIITHHFLFEHFQILRQTQILYYAYLTFR</sequence>
<proteinExistence type="predicted"/>
<feature type="non-terminal residue" evidence="1">
    <location>
        <position position="1"/>
    </location>
</feature>
<name>A0A0K2UVD3_LEPSM</name>
<reference evidence="1" key="1">
    <citation type="submission" date="2014-05" db="EMBL/GenBank/DDBJ databases">
        <authorList>
            <person name="Chronopoulou M."/>
        </authorList>
    </citation>
    <scope>NUCLEOTIDE SEQUENCE</scope>
    <source>
        <tissue evidence="1">Whole organism</tissue>
    </source>
</reference>
<protein>
    <submittedName>
        <fullName evidence="1">Uncharacterized protein</fullName>
    </submittedName>
</protein>
<accession>A0A0K2UVD3</accession>
<dbReference type="EMBL" id="HACA01024669">
    <property type="protein sequence ID" value="CDW42030.1"/>
    <property type="molecule type" value="Transcribed_RNA"/>
</dbReference>
<organism evidence="1">
    <name type="scientific">Lepeophtheirus salmonis</name>
    <name type="common">Salmon louse</name>
    <name type="synonym">Caligus salmonis</name>
    <dbReference type="NCBI Taxonomy" id="72036"/>
    <lineage>
        <taxon>Eukaryota</taxon>
        <taxon>Metazoa</taxon>
        <taxon>Ecdysozoa</taxon>
        <taxon>Arthropoda</taxon>
        <taxon>Crustacea</taxon>
        <taxon>Multicrustacea</taxon>
        <taxon>Hexanauplia</taxon>
        <taxon>Copepoda</taxon>
        <taxon>Siphonostomatoida</taxon>
        <taxon>Caligidae</taxon>
        <taxon>Lepeophtheirus</taxon>
    </lineage>
</organism>
<dbReference type="AlphaFoldDB" id="A0A0K2UVD3"/>
<evidence type="ECO:0000313" key="1">
    <source>
        <dbReference type="EMBL" id="CDW42030.1"/>
    </source>
</evidence>